<dbReference type="GO" id="GO:0006633">
    <property type="term" value="P:fatty acid biosynthetic process"/>
    <property type="evidence" value="ECO:0007669"/>
    <property type="project" value="InterPro"/>
</dbReference>
<dbReference type="EC" id="2.3.1.246" evidence="6"/>
<dbReference type="InterPro" id="IPR011141">
    <property type="entry name" value="Polyketide_synthase_type-III"/>
</dbReference>
<dbReference type="GO" id="GO:0016020">
    <property type="term" value="C:membrane"/>
    <property type="evidence" value="ECO:0007669"/>
    <property type="project" value="InterPro"/>
</dbReference>
<dbReference type="AlphaFoldDB" id="A0A498Q4Z1"/>
<dbReference type="GO" id="GO:0016747">
    <property type="term" value="F:acyltransferase activity, transferring groups other than amino-acyl groups"/>
    <property type="evidence" value="ECO:0007669"/>
    <property type="project" value="InterPro"/>
</dbReference>
<dbReference type="Pfam" id="PF08392">
    <property type="entry name" value="FAE1_CUT1_RppA"/>
    <property type="match status" value="1"/>
</dbReference>
<dbReference type="Pfam" id="PF02797">
    <property type="entry name" value="Chal_sti_synt_C"/>
    <property type="match status" value="1"/>
</dbReference>
<protein>
    <submittedName>
        <fullName evidence="6">3,5-dihydroxyphenylacetyl-CoA synthase</fullName>
        <ecNumber evidence="6">2.3.1.246</ecNumber>
    </submittedName>
</protein>
<dbReference type="InterPro" id="IPR053446">
    <property type="entry name" value="DPA-CoA_Synthase"/>
</dbReference>
<dbReference type="InterPro" id="IPR012328">
    <property type="entry name" value="Chalcone/stilbene_synt_C"/>
</dbReference>
<comment type="similarity">
    <text evidence="1">Belongs to the thiolase-like superfamily. Chalcone/stilbene synthases family.</text>
</comment>
<dbReference type="InterPro" id="IPR013601">
    <property type="entry name" value="FAE1_typ3_polyketide_synth"/>
</dbReference>
<dbReference type="PIRSF" id="PIRSF000451">
    <property type="entry name" value="PKS_III"/>
    <property type="match status" value="1"/>
</dbReference>
<name>A0A498Q4Z1_9MYCO</name>
<dbReference type="EMBL" id="UPHQ01000137">
    <property type="protein sequence ID" value="VBA40029.1"/>
    <property type="molecule type" value="Genomic_DNA"/>
</dbReference>
<sequence>MQARLCAVGTSVPPFRYTQDELVEHFDIADDKIRSLFKNSSIASRHLVLPPHDANGRPRPESQGELLDKHREWGIKMAAEALGKCLANIGRTPADVDYLCCVTSTGFMTPGLSARLMRHRDMRPDCARLDVVGMGCNGGLNGLAPVSAWAETHPDKLAVMICVETCSAAYVFDGTMRTAVVNSLFGDGAAALAVSTDPKLAATPHPLVLKTSSHIILEALEAMRFDWDDNHGLFSFYLDPQIPYVIGANAEFALSRLLSGTGLDISDIDHWVVHSGGKKVLDALRVNLGLSRHAVRHATSVLRDYGNLASGSFLFSLERLNRENVVQPGDCGVITTMGPGSTIEMALIQWT</sequence>
<feature type="domain" description="Chalcone/stilbene synthase C-terminal" evidence="4">
    <location>
        <begin position="235"/>
        <end position="348"/>
    </location>
</feature>
<dbReference type="NCBIfam" id="NF042429">
    <property type="entry name" value="DHPHCoAsyn_DpgA"/>
    <property type="match status" value="1"/>
</dbReference>
<dbReference type="PANTHER" id="PTHR11877">
    <property type="entry name" value="HYDROXYMETHYLGLUTARYL-COA SYNTHASE"/>
    <property type="match status" value="1"/>
</dbReference>
<accession>A0A498Q4Z1</accession>
<evidence type="ECO:0000256" key="2">
    <source>
        <dbReference type="ARBA" id="ARBA00022679"/>
    </source>
</evidence>
<feature type="active site" description="Acyl-thioester intermediate" evidence="3">
    <location>
        <position position="136"/>
    </location>
</feature>
<dbReference type="GO" id="GO:0030639">
    <property type="term" value="P:polyketide biosynthetic process"/>
    <property type="evidence" value="ECO:0007669"/>
    <property type="project" value="TreeGrafter"/>
</dbReference>
<dbReference type="InterPro" id="IPR016039">
    <property type="entry name" value="Thiolase-like"/>
</dbReference>
<evidence type="ECO:0000259" key="4">
    <source>
        <dbReference type="Pfam" id="PF02797"/>
    </source>
</evidence>
<proteinExistence type="inferred from homology"/>
<dbReference type="SUPFAM" id="SSF53901">
    <property type="entry name" value="Thiolase-like"/>
    <property type="match status" value="1"/>
</dbReference>
<evidence type="ECO:0000313" key="7">
    <source>
        <dbReference type="Proteomes" id="UP000267289"/>
    </source>
</evidence>
<feature type="domain" description="FAE" evidence="5">
    <location>
        <begin position="74"/>
        <end position="200"/>
    </location>
</feature>
<evidence type="ECO:0000313" key="6">
    <source>
        <dbReference type="EMBL" id="VBA40029.1"/>
    </source>
</evidence>
<evidence type="ECO:0000256" key="3">
    <source>
        <dbReference type="PIRSR" id="PIRSR000451-1"/>
    </source>
</evidence>
<keyword evidence="6" id="KW-0012">Acyltransferase</keyword>
<dbReference type="RefSeq" id="WP_082274462.1">
    <property type="nucleotide sequence ID" value="NZ_UPHQ01000137.1"/>
</dbReference>
<dbReference type="OrthoDB" id="9786288at2"/>
<keyword evidence="2 6" id="KW-0808">Transferase</keyword>
<dbReference type="PANTHER" id="PTHR11877:SF46">
    <property type="entry name" value="TYPE III POLYKETIDE SYNTHASE A"/>
    <property type="match status" value="1"/>
</dbReference>
<evidence type="ECO:0000256" key="1">
    <source>
        <dbReference type="ARBA" id="ARBA00005531"/>
    </source>
</evidence>
<dbReference type="CDD" id="cd00831">
    <property type="entry name" value="CHS_like"/>
    <property type="match status" value="1"/>
</dbReference>
<keyword evidence="7" id="KW-1185">Reference proteome</keyword>
<dbReference type="Gene3D" id="3.40.47.10">
    <property type="match status" value="2"/>
</dbReference>
<reference evidence="6 7" key="1">
    <citation type="submission" date="2018-09" db="EMBL/GenBank/DDBJ databases">
        <authorList>
            <person name="Tagini F."/>
        </authorList>
    </citation>
    <scope>NUCLEOTIDE SEQUENCE [LARGE SCALE GENOMIC DNA]</scope>
    <source>
        <strain evidence="6 7">MK13</strain>
    </source>
</reference>
<organism evidence="6 7">
    <name type="scientific">Mycobacterium innocens</name>
    <dbReference type="NCBI Taxonomy" id="2341083"/>
    <lineage>
        <taxon>Bacteria</taxon>
        <taxon>Bacillati</taxon>
        <taxon>Actinomycetota</taxon>
        <taxon>Actinomycetes</taxon>
        <taxon>Mycobacteriales</taxon>
        <taxon>Mycobacteriaceae</taxon>
        <taxon>Mycobacterium</taxon>
    </lineage>
</organism>
<gene>
    <name evidence="6" type="primary">dpgA</name>
    <name evidence="6" type="ORF">LAUMK13_02881</name>
</gene>
<evidence type="ECO:0000259" key="5">
    <source>
        <dbReference type="Pfam" id="PF08392"/>
    </source>
</evidence>
<dbReference type="Proteomes" id="UP000267289">
    <property type="component" value="Unassembled WGS sequence"/>
</dbReference>